<keyword evidence="4" id="KW-1185">Reference proteome</keyword>
<organism evidence="3 4">
    <name type="scientific">Ruminococcus albus SY3</name>
    <dbReference type="NCBI Taxonomy" id="1341156"/>
    <lineage>
        <taxon>Bacteria</taxon>
        <taxon>Bacillati</taxon>
        <taxon>Bacillota</taxon>
        <taxon>Clostridia</taxon>
        <taxon>Eubacteriales</taxon>
        <taxon>Oscillospiraceae</taxon>
        <taxon>Ruminococcus</taxon>
    </lineage>
</organism>
<evidence type="ECO:0000256" key="1">
    <source>
        <dbReference type="SAM" id="MobiDB-lite"/>
    </source>
</evidence>
<dbReference type="Proteomes" id="UP000021369">
    <property type="component" value="Unassembled WGS sequence"/>
</dbReference>
<comment type="caution">
    <text evidence="3">The sequence shown here is derived from an EMBL/GenBank/DDBJ whole genome shotgun (WGS) entry which is preliminary data.</text>
</comment>
<dbReference type="AlphaFoldDB" id="A0A011V351"/>
<dbReference type="EMBL" id="JEOB01000002">
    <property type="protein sequence ID" value="EXM39887.1"/>
    <property type="molecule type" value="Genomic_DNA"/>
</dbReference>
<dbReference type="PATRIC" id="fig|1341156.4.peg.1124"/>
<dbReference type="RefSeq" id="WP_242836144.1">
    <property type="nucleotide sequence ID" value="NZ_JEOB01000002.1"/>
</dbReference>
<feature type="compositionally biased region" description="Basic and acidic residues" evidence="1">
    <location>
        <begin position="454"/>
        <end position="469"/>
    </location>
</feature>
<proteinExistence type="predicted"/>
<gene>
    <name evidence="3" type="ORF">RASY3_09105</name>
</gene>
<sequence length="476" mass="55100">MAIHGHVAKTLKYILDPDKTEKLLYTSSINCMTEADLAYTQMKAVYEQYTRRSYDAPQSKSGKSPVKAIHYIISFADSENVTPELAHKIAKALVRKNFGDDAQAVIATHTNTEHMHCHILVNLYSISGQRFYDNKKSLRIVRENTNGVCRAFGVTPALNFENKGRSIGYYEWTCRKNGVSWKEHIRKAIDSLIPAVSSLDDLLAELERHGYSIKRDQHIYIKAPGQQRSVSLWKLGEDYTEETLNARILWRMVGGGNDIEHFANTAIERAYISVIGEVRILASEKRKIPRRANLNVPYDVNNDLDIYRLSAQLTVINRDKIMSIEDLKYRIDKQGAECITLQEQLSQMLLEQEQVQELIRQSEFYFTNADRNDLPDEDNNRLEIYKSSMQANDIHSPDDINTWRDRNSKLQSDIMALKNTLTEKKNKIAMYTDIRDTYYEISRGDYISKIVEEEKLRREQERKKKSQEAKKKKGSR</sequence>
<feature type="domain" description="MobA/VirD2-like nuclease" evidence="2">
    <location>
        <begin position="13"/>
        <end position="153"/>
    </location>
</feature>
<dbReference type="InterPro" id="IPR005094">
    <property type="entry name" value="Endonuclease_MobA/VirD2"/>
</dbReference>
<name>A0A011V351_RUMAL</name>
<evidence type="ECO:0000259" key="2">
    <source>
        <dbReference type="Pfam" id="PF03432"/>
    </source>
</evidence>
<evidence type="ECO:0000313" key="3">
    <source>
        <dbReference type="EMBL" id="EXM39887.1"/>
    </source>
</evidence>
<protein>
    <submittedName>
        <fullName evidence="3">Relaxase</fullName>
    </submittedName>
</protein>
<evidence type="ECO:0000313" key="4">
    <source>
        <dbReference type="Proteomes" id="UP000021369"/>
    </source>
</evidence>
<accession>A0A011V351</accession>
<feature type="region of interest" description="Disordered" evidence="1">
    <location>
        <begin position="454"/>
        <end position="476"/>
    </location>
</feature>
<dbReference type="Pfam" id="PF03432">
    <property type="entry name" value="Relaxase"/>
    <property type="match status" value="1"/>
</dbReference>
<reference evidence="3 4" key="1">
    <citation type="submission" date="2013-06" db="EMBL/GenBank/DDBJ databases">
        <title>Rumen cellulosomics: divergent fiber-degrading strategies revealed by comparative genome-wide analysis of six Ruminococcal strains.</title>
        <authorList>
            <person name="Dassa B."/>
            <person name="Borovok I."/>
            <person name="Lamed R."/>
            <person name="Flint H."/>
            <person name="Yeoman C.J."/>
            <person name="White B."/>
            <person name="Bayer E.A."/>
        </authorList>
    </citation>
    <scope>NUCLEOTIDE SEQUENCE [LARGE SCALE GENOMIC DNA]</scope>
    <source>
        <strain evidence="3 4">SY3</strain>
    </source>
</reference>